<evidence type="ECO:0000313" key="2">
    <source>
        <dbReference type="EMBL" id="RZS66512.1"/>
    </source>
</evidence>
<reference evidence="2 3" key="1">
    <citation type="submission" date="2019-02" db="EMBL/GenBank/DDBJ databases">
        <title>Genomic Encyclopedia of Type Strains, Phase IV (KMG-IV): sequencing the most valuable type-strain genomes for metagenomic binning, comparative biology and taxonomic classification.</title>
        <authorList>
            <person name="Goeker M."/>
        </authorList>
    </citation>
    <scope>NUCLEOTIDE SEQUENCE [LARGE SCALE GENOMIC DNA]</scope>
    <source>
        <strain evidence="2 3">DSM 43045</strain>
    </source>
</reference>
<dbReference type="InterPro" id="IPR004360">
    <property type="entry name" value="Glyas_Fos-R_dOase_dom"/>
</dbReference>
<organism evidence="2 3">
    <name type="scientific">Agromyces ramosus</name>
    <dbReference type="NCBI Taxonomy" id="33879"/>
    <lineage>
        <taxon>Bacteria</taxon>
        <taxon>Bacillati</taxon>
        <taxon>Actinomycetota</taxon>
        <taxon>Actinomycetes</taxon>
        <taxon>Micrococcales</taxon>
        <taxon>Microbacteriaceae</taxon>
        <taxon>Agromyces</taxon>
    </lineage>
</organism>
<dbReference type="InterPro" id="IPR029068">
    <property type="entry name" value="Glyas_Bleomycin-R_OHBP_Dase"/>
</dbReference>
<proteinExistence type="predicted"/>
<evidence type="ECO:0000259" key="1">
    <source>
        <dbReference type="PROSITE" id="PS51819"/>
    </source>
</evidence>
<gene>
    <name evidence="2" type="ORF">EV187_2248</name>
</gene>
<dbReference type="InterPro" id="IPR041581">
    <property type="entry name" value="Glyoxalase_6"/>
</dbReference>
<feature type="domain" description="VOC" evidence="1">
    <location>
        <begin position="11"/>
        <end position="128"/>
    </location>
</feature>
<dbReference type="RefSeq" id="WP_130353093.1">
    <property type="nucleotide sequence ID" value="NZ_SGWY01000002.1"/>
</dbReference>
<dbReference type="PANTHER" id="PTHR33993">
    <property type="entry name" value="GLYOXALASE-RELATED"/>
    <property type="match status" value="1"/>
</dbReference>
<comment type="caution">
    <text evidence="2">The sequence shown here is derived from an EMBL/GenBank/DDBJ whole genome shotgun (WGS) entry which is preliminary data.</text>
</comment>
<keyword evidence="3" id="KW-1185">Reference proteome</keyword>
<protein>
    <recommendedName>
        <fullName evidence="1">VOC domain-containing protein</fullName>
    </recommendedName>
</protein>
<dbReference type="SUPFAM" id="SSF54593">
    <property type="entry name" value="Glyoxalase/Bleomycin resistance protein/Dihydroxybiphenyl dioxygenase"/>
    <property type="match status" value="2"/>
</dbReference>
<dbReference type="CDD" id="cd07247">
    <property type="entry name" value="SgaA_N_like"/>
    <property type="match status" value="1"/>
</dbReference>
<accession>A0A4Q7MIF9</accession>
<dbReference type="EMBL" id="SGWY01000002">
    <property type="protein sequence ID" value="RZS66512.1"/>
    <property type="molecule type" value="Genomic_DNA"/>
</dbReference>
<sequence>MTGTRTYPEGVPSWIDIEQADLPAAQEFYGGLFGWDFDSAAGPDTRAAYVIARLDGRLAAGLGEARDDGTPGAPTWNTYVAAADADAVGRRIVEAGGRIVTAPTDVDGAGRAAGAVDPAGAPFRLWQAGQRPGVQAVNVPGGWNFADLHTSDPAEPGFYVTVFGWEFDDLGFGTLIRCPGYGDHLAATVDPDIRERQSSDVTPTRFEDAIGWLAPAHDDEPPHWHVSFTVADRDESAAAAERLGGTVLATTDTVWTREALVRDPQGGVFTASQFIPPER</sequence>
<dbReference type="PROSITE" id="PS51819">
    <property type="entry name" value="VOC"/>
    <property type="match status" value="1"/>
</dbReference>
<dbReference type="OrthoDB" id="9793039at2"/>
<dbReference type="Proteomes" id="UP000293289">
    <property type="component" value="Unassembled WGS sequence"/>
</dbReference>
<dbReference type="Gene3D" id="3.10.180.10">
    <property type="entry name" value="2,3-Dihydroxybiphenyl 1,2-Dioxygenase, domain 1"/>
    <property type="match status" value="2"/>
</dbReference>
<dbReference type="InterPro" id="IPR052164">
    <property type="entry name" value="Anthracycline_SecMetBiosynth"/>
</dbReference>
<name>A0A4Q7MIF9_9MICO</name>
<dbReference type="InterPro" id="IPR037523">
    <property type="entry name" value="VOC_core"/>
</dbReference>
<dbReference type="AlphaFoldDB" id="A0A4Q7MIF9"/>
<evidence type="ECO:0000313" key="3">
    <source>
        <dbReference type="Proteomes" id="UP000293289"/>
    </source>
</evidence>
<dbReference type="Pfam" id="PF00903">
    <property type="entry name" value="Glyoxalase"/>
    <property type="match status" value="1"/>
</dbReference>
<dbReference type="Pfam" id="PF18029">
    <property type="entry name" value="Glyoxalase_6"/>
    <property type="match status" value="1"/>
</dbReference>
<dbReference type="PANTHER" id="PTHR33993:SF10">
    <property type="entry name" value="CONSERVED PROTEIN"/>
    <property type="match status" value="1"/>
</dbReference>